<feature type="domain" description="Inositolphosphotransferase Aur1/Ipt1" evidence="6">
    <location>
        <begin position="176"/>
        <end position="348"/>
    </location>
</feature>
<feature type="transmembrane region" description="Helical" evidence="5">
    <location>
        <begin position="38"/>
        <end position="56"/>
    </location>
</feature>
<feature type="transmembrane region" description="Helical" evidence="5">
    <location>
        <begin position="185"/>
        <end position="207"/>
    </location>
</feature>
<evidence type="ECO:0000256" key="4">
    <source>
        <dbReference type="ARBA" id="ARBA00023136"/>
    </source>
</evidence>
<evidence type="ECO:0000256" key="5">
    <source>
        <dbReference type="SAM" id="Phobius"/>
    </source>
</evidence>
<feature type="transmembrane region" description="Helical" evidence="5">
    <location>
        <begin position="6"/>
        <end position="26"/>
    </location>
</feature>
<keyword evidence="3 5" id="KW-1133">Transmembrane helix</keyword>
<dbReference type="InterPro" id="IPR026841">
    <property type="entry name" value="Aur1/Ipt1"/>
</dbReference>
<evidence type="ECO:0000313" key="8">
    <source>
        <dbReference type="Proteomes" id="UP000887226"/>
    </source>
</evidence>
<keyword evidence="8" id="KW-1185">Reference proteome</keyword>
<dbReference type="EMBL" id="MU253797">
    <property type="protein sequence ID" value="KAG9246645.1"/>
    <property type="molecule type" value="Genomic_DNA"/>
</dbReference>
<dbReference type="GO" id="GO:0006676">
    <property type="term" value="P:mannosyl diphosphorylinositol ceramide metabolic process"/>
    <property type="evidence" value="ECO:0007669"/>
    <property type="project" value="TreeGrafter"/>
</dbReference>
<dbReference type="GO" id="GO:0030148">
    <property type="term" value="P:sphingolipid biosynthetic process"/>
    <property type="evidence" value="ECO:0007669"/>
    <property type="project" value="TreeGrafter"/>
</dbReference>
<keyword evidence="4 5" id="KW-0472">Membrane</keyword>
<protein>
    <recommendedName>
        <fullName evidence="6">Inositolphosphotransferase Aur1/Ipt1 domain-containing protein</fullName>
    </recommendedName>
</protein>
<evidence type="ECO:0000256" key="1">
    <source>
        <dbReference type="ARBA" id="ARBA00004141"/>
    </source>
</evidence>
<dbReference type="CDD" id="cd03386">
    <property type="entry name" value="PAP2_Aur1_like"/>
    <property type="match status" value="1"/>
</dbReference>
<name>A0A9P8CHC9_9HELO</name>
<proteinExistence type="predicted"/>
<feature type="transmembrane region" description="Helical" evidence="5">
    <location>
        <begin position="283"/>
        <end position="303"/>
    </location>
</feature>
<comment type="caution">
    <text evidence="7">The sequence shown here is derived from an EMBL/GenBank/DDBJ whole genome shotgun (WGS) entry which is preliminary data.</text>
</comment>
<gene>
    <name evidence="7" type="ORF">BJ878DRAFT_496256</name>
</gene>
<dbReference type="InterPro" id="IPR052185">
    <property type="entry name" value="IPC_Synthase-Related"/>
</dbReference>
<dbReference type="GO" id="GO:0016020">
    <property type="term" value="C:membrane"/>
    <property type="evidence" value="ECO:0007669"/>
    <property type="project" value="UniProtKB-SubCell"/>
</dbReference>
<organism evidence="7 8">
    <name type="scientific">Calycina marina</name>
    <dbReference type="NCBI Taxonomy" id="1763456"/>
    <lineage>
        <taxon>Eukaryota</taxon>
        <taxon>Fungi</taxon>
        <taxon>Dikarya</taxon>
        <taxon>Ascomycota</taxon>
        <taxon>Pezizomycotina</taxon>
        <taxon>Leotiomycetes</taxon>
        <taxon>Helotiales</taxon>
        <taxon>Pezizellaceae</taxon>
        <taxon>Calycina</taxon>
    </lineage>
</organism>
<feature type="transmembrane region" description="Helical" evidence="5">
    <location>
        <begin position="310"/>
        <end position="330"/>
    </location>
</feature>
<accession>A0A9P8CHC9</accession>
<dbReference type="AlphaFoldDB" id="A0A9P8CHC9"/>
<feature type="transmembrane region" description="Helical" evidence="5">
    <location>
        <begin position="155"/>
        <end position="173"/>
    </location>
</feature>
<feature type="transmembrane region" description="Helical" evidence="5">
    <location>
        <begin position="76"/>
        <end position="95"/>
    </location>
</feature>
<dbReference type="PANTHER" id="PTHR31310:SF8">
    <property type="entry name" value="INOSITOLPHOSPHOTRANSFERASE 1"/>
    <property type="match status" value="1"/>
</dbReference>
<evidence type="ECO:0000259" key="6">
    <source>
        <dbReference type="Pfam" id="PF14378"/>
    </source>
</evidence>
<evidence type="ECO:0000256" key="3">
    <source>
        <dbReference type="ARBA" id="ARBA00022989"/>
    </source>
</evidence>
<feature type="transmembrane region" description="Helical" evidence="5">
    <location>
        <begin position="214"/>
        <end position="233"/>
    </location>
</feature>
<feature type="transmembrane region" description="Helical" evidence="5">
    <location>
        <begin position="336"/>
        <end position="354"/>
    </location>
</feature>
<dbReference type="PANTHER" id="PTHR31310">
    <property type="match status" value="1"/>
</dbReference>
<dbReference type="OrthoDB" id="5784at2759"/>
<evidence type="ECO:0000313" key="7">
    <source>
        <dbReference type="EMBL" id="KAG9246645.1"/>
    </source>
</evidence>
<dbReference type="GO" id="GO:0070916">
    <property type="term" value="C:inositol phosphoceramide synthase complex"/>
    <property type="evidence" value="ECO:0007669"/>
    <property type="project" value="TreeGrafter"/>
</dbReference>
<dbReference type="Proteomes" id="UP000887226">
    <property type="component" value="Unassembled WGS sequence"/>
</dbReference>
<evidence type="ECO:0000256" key="2">
    <source>
        <dbReference type="ARBA" id="ARBA00022692"/>
    </source>
</evidence>
<dbReference type="Pfam" id="PF14378">
    <property type="entry name" value="PAP2_3"/>
    <property type="match status" value="1"/>
</dbReference>
<reference evidence="7" key="1">
    <citation type="journal article" date="2021" name="IMA Fungus">
        <title>Genomic characterization of three marine fungi, including Emericellopsis atlantica sp. nov. with signatures of a generalist lifestyle and marine biomass degradation.</title>
        <authorList>
            <person name="Hagestad O.C."/>
            <person name="Hou L."/>
            <person name="Andersen J.H."/>
            <person name="Hansen E.H."/>
            <person name="Altermark B."/>
            <person name="Li C."/>
            <person name="Kuhnert E."/>
            <person name="Cox R.J."/>
            <person name="Crous P.W."/>
            <person name="Spatafora J.W."/>
            <person name="Lail K."/>
            <person name="Amirebrahimi M."/>
            <person name="Lipzen A."/>
            <person name="Pangilinan J."/>
            <person name="Andreopoulos W."/>
            <person name="Hayes R.D."/>
            <person name="Ng V."/>
            <person name="Grigoriev I.V."/>
            <person name="Jackson S.A."/>
            <person name="Sutton T.D.S."/>
            <person name="Dobson A.D.W."/>
            <person name="Rama T."/>
        </authorList>
    </citation>
    <scope>NUCLEOTIDE SEQUENCE</scope>
    <source>
        <strain evidence="7">TRa3180A</strain>
    </source>
</reference>
<comment type="subcellular location">
    <subcellularLocation>
        <location evidence="1">Membrane</location>
        <topology evidence="1">Multi-pass membrane protein</topology>
    </subcellularLocation>
</comment>
<keyword evidence="2 5" id="KW-0812">Transmembrane</keyword>
<sequence length="446" mass="50770">MQLLVGRSFFVCSVVSVIPLSVYKINSYLPPVARAARTLHYTVVFLTTFFAMTMRAPSTVVRLLLHVYSTLLNRHSLFGLLRHILINMTFILLWITTFKNAWRIDPSIRPLIHVNYLEQADHFIFDITVPGVAMQCILAASGYTWMYTLTRRSKLSILATISPFALNILHIGTHTLTPALDVFTWLSYGVIHFFSPFLAAFWLWLFASPGVLSIFAWSFGIQNCLGIITHLLFPTASPWYGDQYGYPLPPGNYSMLGSPAGLVRADAVLGTHIYEHAFKASPLVFGAFPSLHGAFSCCCFLFVGRYSRKGAFLLGFYVLWQWYSTMYLRHHWRLDLLGGLAYSAAAFSIFYRSLGRMDKAYIMGVSGGNGWQRLFEGTRLQYFFDWEPSKTETYIQLQHSCGSMSSTEEMVSRENSNDLESVWVNDSGLTWTTTDPQKWLRAIDRR</sequence>